<gene>
    <name evidence="2" type="ORF">B0J12DRAFT_649861</name>
</gene>
<organism evidence="2 3">
    <name type="scientific">Macrophomina phaseolina</name>
    <dbReference type="NCBI Taxonomy" id="35725"/>
    <lineage>
        <taxon>Eukaryota</taxon>
        <taxon>Fungi</taxon>
        <taxon>Dikarya</taxon>
        <taxon>Ascomycota</taxon>
        <taxon>Pezizomycotina</taxon>
        <taxon>Dothideomycetes</taxon>
        <taxon>Dothideomycetes incertae sedis</taxon>
        <taxon>Botryosphaeriales</taxon>
        <taxon>Botryosphaeriaceae</taxon>
        <taxon>Macrophomina</taxon>
    </lineage>
</organism>
<feature type="chain" id="PRO_5046692961" evidence="1">
    <location>
        <begin position="22"/>
        <end position="71"/>
    </location>
</feature>
<dbReference type="Proteomes" id="UP000774617">
    <property type="component" value="Unassembled WGS sequence"/>
</dbReference>
<evidence type="ECO:0000256" key="1">
    <source>
        <dbReference type="SAM" id="SignalP"/>
    </source>
</evidence>
<protein>
    <submittedName>
        <fullName evidence="2">Uncharacterized protein</fullName>
    </submittedName>
</protein>
<comment type="caution">
    <text evidence="2">The sequence shown here is derived from an EMBL/GenBank/DDBJ whole genome shotgun (WGS) entry which is preliminary data.</text>
</comment>
<proteinExistence type="predicted"/>
<sequence>MLASFSMMLGHFSCWGGWTEAAEYDGPKSSHTDLRAPMLATRNLNRPLFRLAGRPLDLAPKRPADDASSAE</sequence>
<keyword evidence="3" id="KW-1185">Reference proteome</keyword>
<name>A0ABQ8GM32_9PEZI</name>
<evidence type="ECO:0000313" key="2">
    <source>
        <dbReference type="EMBL" id="KAH7060708.1"/>
    </source>
</evidence>
<dbReference type="EMBL" id="JAGTJR010000005">
    <property type="protein sequence ID" value="KAH7060708.1"/>
    <property type="molecule type" value="Genomic_DNA"/>
</dbReference>
<accession>A0ABQ8GM32</accession>
<feature type="signal peptide" evidence="1">
    <location>
        <begin position="1"/>
        <end position="21"/>
    </location>
</feature>
<evidence type="ECO:0000313" key="3">
    <source>
        <dbReference type="Proteomes" id="UP000774617"/>
    </source>
</evidence>
<keyword evidence="1" id="KW-0732">Signal</keyword>
<reference evidence="2 3" key="1">
    <citation type="journal article" date="2021" name="Nat. Commun.">
        <title>Genetic determinants of endophytism in the Arabidopsis root mycobiome.</title>
        <authorList>
            <person name="Mesny F."/>
            <person name="Miyauchi S."/>
            <person name="Thiergart T."/>
            <person name="Pickel B."/>
            <person name="Atanasova L."/>
            <person name="Karlsson M."/>
            <person name="Huettel B."/>
            <person name="Barry K.W."/>
            <person name="Haridas S."/>
            <person name="Chen C."/>
            <person name="Bauer D."/>
            <person name="Andreopoulos W."/>
            <person name="Pangilinan J."/>
            <person name="LaButti K."/>
            <person name="Riley R."/>
            <person name="Lipzen A."/>
            <person name="Clum A."/>
            <person name="Drula E."/>
            <person name="Henrissat B."/>
            <person name="Kohler A."/>
            <person name="Grigoriev I.V."/>
            <person name="Martin F.M."/>
            <person name="Hacquard S."/>
        </authorList>
    </citation>
    <scope>NUCLEOTIDE SEQUENCE [LARGE SCALE GENOMIC DNA]</scope>
    <source>
        <strain evidence="2 3">MPI-SDFR-AT-0080</strain>
    </source>
</reference>